<reference evidence="1" key="1">
    <citation type="submission" date="2022-07" db="EMBL/GenBank/DDBJ databases">
        <title>Phylogenomic reconstructions and comparative analyses of Kickxellomycotina fungi.</title>
        <authorList>
            <person name="Reynolds N.K."/>
            <person name="Stajich J.E."/>
            <person name="Barry K."/>
            <person name="Grigoriev I.V."/>
            <person name="Crous P."/>
            <person name="Smith M.E."/>
        </authorList>
    </citation>
    <scope>NUCLEOTIDE SEQUENCE</scope>
    <source>
        <strain evidence="1">NRRL 5244</strain>
    </source>
</reference>
<organism evidence="1 2">
    <name type="scientific">Linderina macrospora</name>
    <dbReference type="NCBI Taxonomy" id="4868"/>
    <lineage>
        <taxon>Eukaryota</taxon>
        <taxon>Fungi</taxon>
        <taxon>Fungi incertae sedis</taxon>
        <taxon>Zoopagomycota</taxon>
        <taxon>Kickxellomycotina</taxon>
        <taxon>Kickxellomycetes</taxon>
        <taxon>Kickxellales</taxon>
        <taxon>Kickxellaceae</taxon>
        <taxon>Linderina</taxon>
    </lineage>
</organism>
<comment type="caution">
    <text evidence="1">The sequence shown here is derived from an EMBL/GenBank/DDBJ whole genome shotgun (WGS) entry which is preliminary data.</text>
</comment>
<sequence>MHPAQAEARRVSALAKSDASSDWVRTLGSIVGDVGVTGKLNGLEALNDDARAEIEKSVAQIAKCLETQELTLSTEALSYMSPQVAESMAPVQIRYMYGIPPTEEEVSRITEAASKLKITIRKPISRRSSTMPGPTHSRRQSAAEASSPVVASPSATNPELADFSDLFGDDSEQDQAAGAPKPYLTVKKSHQADHAGRLARLLAAAAESDNSSLHGPGDRGRRPSGPAPRAPSGLMRNAPGAHAGVRPANKLGMLAPRRRAAPSNTALPASGLGSAAGRRASGVAGAGGGYQPAKRIQMVTVDESTTMMQARDTTLKERKEKLAEEREAKKRQREEEKEAKKRQREEKRMAAVEARAQQPKRARHRSSSVVSNEDQEAHGSHESGEASPSEDYVPSEPAQPQSQPDYMAFTGSDEQVRAVYAETNALTDENRLIMYNFFNNLPAPPGIQGEMDITLNMKEVPDAANPGKMCQELMVLQADVTKGEWRKLRRIRRM</sequence>
<evidence type="ECO:0000313" key="1">
    <source>
        <dbReference type="EMBL" id="KAJ1937182.1"/>
    </source>
</evidence>
<gene>
    <name evidence="1" type="ORF">FBU59_004830</name>
</gene>
<evidence type="ECO:0000313" key="2">
    <source>
        <dbReference type="Proteomes" id="UP001150603"/>
    </source>
</evidence>
<accession>A0ACC1J4G1</accession>
<protein>
    <submittedName>
        <fullName evidence="1">Uncharacterized protein</fullName>
    </submittedName>
</protein>
<name>A0ACC1J4G1_9FUNG</name>
<dbReference type="Proteomes" id="UP001150603">
    <property type="component" value="Unassembled WGS sequence"/>
</dbReference>
<keyword evidence="2" id="KW-1185">Reference proteome</keyword>
<dbReference type="EMBL" id="JANBPW010003608">
    <property type="protein sequence ID" value="KAJ1937182.1"/>
    <property type="molecule type" value="Genomic_DNA"/>
</dbReference>
<proteinExistence type="predicted"/>